<evidence type="ECO:0000313" key="3">
    <source>
        <dbReference type="EMBL" id="QCO58029.1"/>
    </source>
</evidence>
<dbReference type="InterPro" id="IPR010992">
    <property type="entry name" value="IHF-like_DNA-bd_dom_sf"/>
</dbReference>
<dbReference type="Proteomes" id="UP000298631">
    <property type="component" value="Plasmid unnamed1"/>
</dbReference>
<evidence type="ECO:0000256" key="2">
    <source>
        <dbReference type="ARBA" id="ARBA00023125"/>
    </source>
</evidence>
<geneLocation type="plasmid" evidence="3 4">
    <name>unnamed1</name>
</geneLocation>
<reference evidence="3 4" key="1">
    <citation type="submission" date="2019-05" db="EMBL/GenBank/DDBJ databases">
        <title>Pseudorhodobacter turbinis sp. nov., isolated from the gut of the Korean turban shell.</title>
        <authorList>
            <person name="Jeong Y.-S."/>
            <person name="Kang W.-R."/>
            <person name="Bae J.-W."/>
        </authorList>
    </citation>
    <scope>NUCLEOTIDE SEQUENCE [LARGE SCALE GENOMIC DNA]</scope>
    <source>
        <strain evidence="3 4">S12M18</strain>
        <plasmid evidence="3 4">unnamed1</plasmid>
    </source>
</reference>
<dbReference type="AlphaFoldDB" id="A0A4P8ELY4"/>
<proteinExistence type="inferred from homology"/>
<dbReference type="SUPFAM" id="SSF47729">
    <property type="entry name" value="IHF-like DNA-binding proteins"/>
    <property type="match status" value="1"/>
</dbReference>
<gene>
    <name evidence="3" type="ORF">EOK75_16735</name>
</gene>
<sequence>MLKKQELVERIVKATGVKKKDVKLILEASLGVLGDALSAGEELNVPPLGKMKVNRQKAEGGTEVLILKLRRSGAKTGLHDGPKEGLAAGGDND</sequence>
<dbReference type="KEGG" id="pseb:EOK75_16735"/>
<dbReference type="GO" id="GO:0003677">
    <property type="term" value="F:DNA binding"/>
    <property type="evidence" value="ECO:0007669"/>
    <property type="project" value="UniProtKB-KW"/>
</dbReference>
<dbReference type="Gene3D" id="4.10.520.10">
    <property type="entry name" value="IHF-like DNA-binding proteins"/>
    <property type="match status" value="1"/>
</dbReference>
<dbReference type="OrthoDB" id="7873474at2"/>
<name>A0A4P8ELY4_9RHOB</name>
<keyword evidence="2 3" id="KW-0238">DNA-binding</keyword>
<comment type="similarity">
    <text evidence="1">Belongs to the bacterial histone-like protein family.</text>
</comment>
<dbReference type="GO" id="GO:0030527">
    <property type="term" value="F:structural constituent of chromatin"/>
    <property type="evidence" value="ECO:0007669"/>
    <property type="project" value="InterPro"/>
</dbReference>
<keyword evidence="3" id="KW-0614">Plasmid</keyword>
<keyword evidence="4" id="KW-1185">Reference proteome</keyword>
<accession>A0A4P8ELY4</accession>
<dbReference type="Pfam" id="PF00216">
    <property type="entry name" value="Bac_DNA_binding"/>
    <property type="match status" value="1"/>
</dbReference>
<evidence type="ECO:0000256" key="1">
    <source>
        <dbReference type="ARBA" id="ARBA00010529"/>
    </source>
</evidence>
<dbReference type="EMBL" id="CP039965">
    <property type="protein sequence ID" value="QCO58029.1"/>
    <property type="molecule type" value="Genomic_DNA"/>
</dbReference>
<dbReference type="InterPro" id="IPR000119">
    <property type="entry name" value="Hist_DNA-bd"/>
</dbReference>
<organism evidence="3 4">
    <name type="scientific">Pseudorhodobacter turbinis</name>
    <dbReference type="NCBI Taxonomy" id="2500533"/>
    <lineage>
        <taxon>Bacteria</taxon>
        <taxon>Pseudomonadati</taxon>
        <taxon>Pseudomonadota</taxon>
        <taxon>Alphaproteobacteria</taxon>
        <taxon>Rhodobacterales</taxon>
        <taxon>Paracoccaceae</taxon>
        <taxon>Pseudorhodobacter</taxon>
    </lineage>
</organism>
<protein>
    <submittedName>
        <fullName evidence="3">DNA-binding protein</fullName>
    </submittedName>
</protein>
<evidence type="ECO:0000313" key="4">
    <source>
        <dbReference type="Proteomes" id="UP000298631"/>
    </source>
</evidence>